<dbReference type="GO" id="GO:0005829">
    <property type="term" value="C:cytosol"/>
    <property type="evidence" value="ECO:0007669"/>
    <property type="project" value="TreeGrafter"/>
</dbReference>
<sequence>MTPADSHKQASAPNLCDSVDPFIGSAAYDLPEATGIAGRWWTPKPPIGNTHPGATLPFGMVSACAYSGGYVTGYGKYDLSLDGNTPPVLHPDHRAYGIAHFQQSGTGRIRVYYNYLLTTPLTGSSLESRHDPQTLIEEKASPGVYSGLFEQSGVHFKVTTTARSVRHQYRFPDGAKPHVAIDASAGGLLIDGMQSYPQGGSLRIDAPDRVSGTIHMEGVPIHFSCQCPGARASLWQDDQLLEGESEYQLGLDKQKFQPAFGFVFSAVEEGCPLMELTFSFSLQDPKRTENLCEELRERSTESIVADAQQQWQDTLGKIEISGGTESQRQTFYTALYHSCIKPADFKNENPFRHQPGPFFFDLSTLWDLYKTQLPLMMTLWPERGSDFSQFLTEVATREGGFPVSYLMDSSPDRFTKQATGLCHMILEDARLRNIDADWNLILKLLWKTSRSGKGRQSKFGDYARNEVVSPLSHTLDISYAHFCLARMARGLGDQVIHDSAAQLSLHWKNALDPESGLLKEDSTYYEGENWNYSFRFIHDMEGRIKLAGGVERYTELLDLFFGFRYPSPGQRVFHFEGLNNEPDMEAPYSYLYVGKHDRMAEIVQAVMRSKFGTGRGGLPGNDDSGGLSSWFVWSACGIFPVTGQPVMLIGSPLFEKATLHLPGGDFTIESPGASAEKPFISTATLNGKPLERAWLNISEFQSGGHLVLHRTSTPSGFGQHHLPPSFTP</sequence>
<dbReference type="InterPro" id="IPR008928">
    <property type="entry name" value="6-hairpin_glycosidase_sf"/>
</dbReference>
<dbReference type="InterPro" id="IPR014718">
    <property type="entry name" value="GH-type_carb-bd"/>
</dbReference>
<dbReference type="PANTHER" id="PTHR12143:SF43">
    <property type="entry name" value="PUTATIVE-RELATED"/>
    <property type="match status" value="1"/>
</dbReference>
<name>A0AAT9FM55_9BACT</name>
<dbReference type="GO" id="GO:0030246">
    <property type="term" value="F:carbohydrate binding"/>
    <property type="evidence" value="ECO:0007669"/>
    <property type="project" value="InterPro"/>
</dbReference>
<dbReference type="InterPro" id="IPR012939">
    <property type="entry name" value="Glyco_hydro_92"/>
</dbReference>
<protein>
    <recommendedName>
        <fullName evidence="4">Glycoside hydrolase family 92 protein</fullName>
    </recommendedName>
</protein>
<dbReference type="PANTHER" id="PTHR12143">
    <property type="entry name" value="PEPTIDE N-GLYCANASE PNGASE -RELATED"/>
    <property type="match status" value="1"/>
</dbReference>
<dbReference type="InterPro" id="IPR050883">
    <property type="entry name" value="PNGase"/>
</dbReference>
<dbReference type="InterPro" id="IPR041371">
    <property type="entry name" value="GH92_N"/>
</dbReference>
<dbReference type="GO" id="GO:0005975">
    <property type="term" value="P:carbohydrate metabolic process"/>
    <property type="evidence" value="ECO:0007669"/>
    <property type="project" value="InterPro"/>
</dbReference>
<evidence type="ECO:0000313" key="3">
    <source>
        <dbReference type="EMBL" id="BDS07089.1"/>
    </source>
</evidence>
<accession>A0AAT9FM55</accession>
<dbReference type="Gene3D" id="2.70.98.10">
    <property type="match status" value="1"/>
</dbReference>
<dbReference type="SUPFAM" id="SSF48208">
    <property type="entry name" value="Six-hairpin glycosidases"/>
    <property type="match status" value="1"/>
</dbReference>
<feature type="domain" description="Glycosyl hydrolase family 92 N-terminal" evidence="2">
    <location>
        <begin position="19"/>
        <end position="242"/>
    </location>
</feature>
<dbReference type="GO" id="GO:0000224">
    <property type="term" value="F:peptide-N4-(N-acetyl-beta-glucosaminyl)asparagine amidase activity"/>
    <property type="evidence" value="ECO:0007669"/>
    <property type="project" value="TreeGrafter"/>
</dbReference>
<dbReference type="AlphaFoldDB" id="A0AAT9FM55"/>
<evidence type="ECO:0000259" key="1">
    <source>
        <dbReference type="Pfam" id="PF07971"/>
    </source>
</evidence>
<feature type="domain" description="Glycosyl hydrolase family 92" evidence="1">
    <location>
        <begin position="289"/>
        <end position="708"/>
    </location>
</feature>
<dbReference type="Gene3D" id="1.20.1050.60">
    <property type="entry name" value="alpha-1,2-mannosidase"/>
    <property type="match status" value="1"/>
</dbReference>
<dbReference type="Pfam" id="PF17678">
    <property type="entry name" value="Glyco_hydro_92N"/>
    <property type="match status" value="1"/>
</dbReference>
<evidence type="ECO:0000259" key="2">
    <source>
        <dbReference type="Pfam" id="PF17678"/>
    </source>
</evidence>
<reference evidence="3" key="1">
    <citation type="submission" date="2024-07" db="EMBL/GenBank/DDBJ databases">
        <title>Complete genome sequence of Verrucomicrobiaceae bacterium NT6N.</title>
        <authorList>
            <person name="Huang C."/>
            <person name="Takami H."/>
            <person name="Hamasaki K."/>
        </authorList>
    </citation>
    <scope>NUCLEOTIDE SEQUENCE</scope>
    <source>
        <strain evidence="3">NT6N</strain>
    </source>
</reference>
<dbReference type="EMBL" id="AP026866">
    <property type="protein sequence ID" value="BDS07089.1"/>
    <property type="molecule type" value="Genomic_DNA"/>
</dbReference>
<dbReference type="Gene3D" id="1.20.1610.10">
    <property type="entry name" value="alpha-1,2-mannosidases domains"/>
    <property type="match status" value="1"/>
</dbReference>
<dbReference type="Gene3D" id="3.30.2080.10">
    <property type="entry name" value="GH92 mannosidase domain"/>
    <property type="match status" value="1"/>
</dbReference>
<evidence type="ECO:0008006" key="4">
    <source>
        <dbReference type="Google" id="ProtNLM"/>
    </source>
</evidence>
<dbReference type="GO" id="GO:0006516">
    <property type="term" value="P:glycoprotein catabolic process"/>
    <property type="evidence" value="ECO:0007669"/>
    <property type="project" value="TreeGrafter"/>
</dbReference>
<proteinExistence type="predicted"/>
<organism evidence="3">
    <name type="scientific">Oceaniferula spumae</name>
    <dbReference type="NCBI Taxonomy" id="2979115"/>
    <lineage>
        <taxon>Bacteria</taxon>
        <taxon>Pseudomonadati</taxon>
        <taxon>Verrucomicrobiota</taxon>
        <taxon>Verrucomicrobiia</taxon>
        <taxon>Verrucomicrobiales</taxon>
        <taxon>Verrucomicrobiaceae</taxon>
        <taxon>Oceaniferula</taxon>
    </lineage>
</organism>
<dbReference type="KEGG" id="osu:NT6N_21290"/>
<gene>
    <name evidence="3" type="ORF">NT6N_21290</name>
</gene>
<dbReference type="Pfam" id="PF07971">
    <property type="entry name" value="Glyco_hydro_92"/>
    <property type="match status" value="1"/>
</dbReference>